<sequence>MRIPADTRDDFYRTNRLPDGLLINFIDDLWVAILHEYHLWVPRQNLLH</sequence>
<evidence type="ECO:0000313" key="2">
    <source>
        <dbReference type="Proteomes" id="UP000244334"/>
    </source>
</evidence>
<dbReference type="Proteomes" id="UP000244334">
    <property type="component" value="Unassembled WGS sequence"/>
</dbReference>
<comment type="caution">
    <text evidence="1">The sequence shown here is derived from an EMBL/GenBank/DDBJ whole genome shotgun (WGS) entry which is preliminary data.</text>
</comment>
<dbReference type="EMBL" id="LJAM02000443">
    <property type="protein sequence ID" value="RAP70158.1"/>
    <property type="molecule type" value="Genomic_DNA"/>
</dbReference>
<organism evidence="1 2">
    <name type="scientific">Candidatus Erwinia dacicola</name>
    <dbReference type="NCBI Taxonomy" id="252393"/>
    <lineage>
        <taxon>Bacteria</taxon>
        <taxon>Pseudomonadati</taxon>
        <taxon>Pseudomonadota</taxon>
        <taxon>Gammaproteobacteria</taxon>
        <taxon>Enterobacterales</taxon>
        <taxon>Erwiniaceae</taxon>
        <taxon>Erwinia</taxon>
    </lineage>
</organism>
<evidence type="ECO:0000313" key="1">
    <source>
        <dbReference type="EMBL" id="RAP70158.1"/>
    </source>
</evidence>
<name>A0A328TI71_9GAMM</name>
<gene>
    <name evidence="1" type="ORF">ACZ87_03042</name>
</gene>
<keyword evidence="2" id="KW-1185">Reference proteome</keyword>
<accession>A0A328TI71</accession>
<protein>
    <submittedName>
        <fullName evidence="1">Uncharacterized protein</fullName>
    </submittedName>
</protein>
<proteinExistence type="predicted"/>
<dbReference type="AlphaFoldDB" id="A0A328TI71"/>
<reference evidence="1" key="1">
    <citation type="submission" date="2018-04" db="EMBL/GenBank/DDBJ databases">
        <title>Genomes of the Obligate Erwinia dacicola and Facultative Enterobacter sp. OLF Endosymbionts of the Olive Fruit fly, Bactrocera oleae.</title>
        <authorList>
            <person name="Estes A.M."/>
            <person name="Hearn D.J."/>
            <person name="Agarwal S."/>
            <person name="Pierson E.A."/>
            <person name="Dunning-Hotopp J.C."/>
        </authorList>
    </citation>
    <scope>NUCLEOTIDE SEQUENCE [LARGE SCALE GENOMIC DNA]</scope>
    <source>
        <strain evidence="1">Oroville</strain>
    </source>
</reference>